<feature type="compositionally biased region" description="Low complexity" evidence="1">
    <location>
        <begin position="100"/>
        <end position="110"/>
    </location>
</feature>
<comment type="caution">
    <text evidence="2">The sequence shown here is derived from an EMBL/GenBank/DDBJ whole genome shotgun (WGS) entry which is preliminary data.</text>
</comment>
<dbReference type="Proteomes" id="UP000614261">
    <property type="component" value="Unassembled WGS sequence"/>
</dbReference>
<feature type="region of interest" description="Disordered" evidence="1">
    <location>
        <begin position="100"/>
        <end position="123"/>
    </location>
</feature>
<evidence type="ECO:0000313" key="2">
    <source>
        <dbReference type="EMBL" id="GGB75624.1"/>
    </source>
</evidence>
<keyword evidence="3" id="KW-1185">Reference proteome</keyword>
<accession>A0ABQ1JRA5</accession>
<proteinExistence type="predicted"/>
<name>A0ABQ1JRA5_9SPHN</name>
<organism evidence="2 3">
    <name type="scientific">Blastomonas aquatica</name>
    <dbReference type="NCBI Taxonomy" id="1510276"/>
    <lineage>
        <taxon>Bacteria</taxon>
        <taxon>Pseudomonadati</taxon>
        <taxon>Pseudomonadota</taxon>
        <taxon>Alphaproteobacteria</taxon>
        <taxon>Sphingomonadales</taxon>
        <taxon>Sphingomonadaceae</taxon>
        <taxon>Blastomonas</taxon>
    </lineage>
</organism>
<evidence type="ECO:0000313" key="3">
    <source>
        <dbReference type="Proteomes" id="UP000614261"/>
    </source>
</evidence>
<gene>
    <name evidence="2" type="ORF">GCM10010833_33580</name>
</gene>
<sequence length="123" mass="13273">MLVAAILITTIVTIMKMNERIWTLSRREIIQAVMHGSAMIEAIRTPVALLATRQNSANGRMATAAASQRQRACSIAHQIMSTEISNVSAAVSPAAFFDPANPANANPPSFQTTQRPNRTLISV</sequence>
<dbReference type="EMBL" id="BMGD01000008">
    <property type="protein sequence ID" value="GGB75624.1"/>
    <property type="molecule type" value="Genomic_DNA"/>
</dbReference>
<feature type="compositionally biased region" description="Polar residues" evidence="1">
    <location>
        <begin position="111"/>
        <end position="123"/>
    </location>
</feature>
<reference evidence="3" key="1">
    <citation type="journal article" date="2019" name="Int. J. Syst. Evol. Microbiol.">
        <title>The Global Catalogue of Microorganisms (GCM) 10K type strain sequencing project: providing services to taxonomists for standard genome sequencing and annotation.</title>
        <authorList>
            <consortium name="The Broad Institute Genomics Platform"/>
            <consortium name="The Broad Institute Genome Sequencing Center for Infectious Disease"/>
            <person name="Wu L."/>
            <person name="Ma J."/>
        </authorList>
    </citation>
    <scope>NUCLEOTIDE SEQUENCE [LARGE SCALE GENOMIC DNA]</scope>
    <source>
        <strain evidence="3">CGMCC 1.12851</strain>
    </source>
</reference>
<evidence type="ECO:0000256" key="1">
    <source>
        <dbReference type="SAM" id="MobiDB-lite"/>
    </source>
</evidence>
<protein>
    <submittedName>
        <fullName evidence="2">Uncharacterized protein</fullName>
    </submittedName>
</protein>